<comment type="similarity">
    <text evidence="1">Belongs to the phosphate acetyltransferase and butyryltransferase family.</text>
</comment>
<evidence type="ECO:0000313" key="6">
    <source>
        <dbReference type="Proteomes" id="UP000480185"/>
    </source>
</evidence>
<protein>
    <submittedName>
        <fullName evidence="5">Phosphate butyryltransferase</fullName>
        <ecNumber evidence="5">2.3.1.19</ecNumber>
    </submittedName>
</protein>
<keyword evidence="2 5" id="KW-0808">Transferase</keyword>
<dbReference type="PIRSF" id="PIRSF000428">
    <property type="entry name" value="P_Ac_trans"/>
    <property type="match status" value="1"/>
</dbReference>
<keyword evidence="3 5" id="KW-0012">Acyltransferase</keyword>
<evidence type="ECO:0000313" key="5">
    <source>
        <dbReference type="EMBL" id="MRG86520.1"/>
    </source>
</evidence>
<feature type="domain" description="Phosphate acetyl/butaryl transferase" evidence="4">
    <location>
        <begin position="80"/>
        <end position="295"/>
    </location>
</feature>
<evidence type="ECO:0000256" key="2">
    <source>
        <dbReference type="ARBA" id="ARBA00022679"/>
    </source>
</evidence>
<dbReference type="NCBIfam" id="NF005837">
    <property type="entry name" value="PRK07742.1"/>
    <property type="match status" value="1"/>
</dbReference>
<dbReference type="NCBIfam" id="NF006045">
    <property type="entry name" value="PRK08190.1"/>
    <property type="match status" value="1"/>
</dbReference>
<dbReference type="OrthoDB" id="9774179at2"/>
<evidence type="ECO:0000256" key="1">
    <source>
        <dbReference type="ARBA" id="ARBA00005656"/>
    </source>
</evidence>
<gene>
    <name evidence="5" type="primary">yqiS</name>
    <name evidence="5" type="ORF">GH754_09275</name>
</gene>
<dbReference type="PANTHER" id="PTHR43356">
    <property type="entry name" value="PHOSPHATE ACETYLTRANSFERASE"/>
    <property type="match status" value="1"/>
</dbReference>
<evidence type="ECO:0000259" key="4">
    <source>
        <dbReference type="Pfam" id="PF01515"/>
    </source>
</evidence>
<comment type="caution">
    <text evidence="5">The sequence shown here is derived from an EMBL/GenBank/DDBJ whole genome shotgun (WGS) entry which is preliminary data.</text>
</comment>
<accession>A0A6G1X6L3</accession>
<dbReference type="PANTHER" id="PTHR43356:SF2">
    <property type="entry name" value="PHOSPHATE ACETYLTRANSFERASE"/>
    <property type="match status" value="1"/>
</dbReference>
<dbReference type="InterPro" id="IPR002505">
    <property type="entry name" value="PTA_PTB"/>
</dbReference>
<dbReference type="EC" id="2.3.1.19" evidence="5"/>
<dbReference type="InterPro" id="IPR012147">
    <property type="entry name" value="P_Ac_Bu_trans"/>
</dbReference>
<dbReference type="InterPro" id="IPR050500">
    <property type="entry name" value="Phos_Acetyltrans/Butyryltrans"/>
</dbReference>
<sequence>MKLTAMIEKLHQQNHKSVVAVAQAADREVLMAVKSAVEEQVSTFILFGDIQLIQKYAAEIELDLPSNDIQLVHTDDGDEAARLAVQKVHDQKAHVLMKGNLSTKQILKQVLHKEYGLRANRVLSHVAVFEVPNQNRLILLTDAAMNIAPSLSEKAQIIQNAANVANRIDIDMPKVAALAAVEVVNPAMQSTMDAAALSQMQKRGQIQGCIVDGPLAFDNAVSEKAAKEKGIHSDVAGQADILMVPSIETGNALYKSFMYFANAKVAAVISGAAAPIVLTSRADSHESKLYSIVLSVLTANTK</sequence>
<dbReference type="RefSeq" id="WP_153728432.1">
    <property type="nucleotide sequence ID" value="NZ_WJNH01000005.1"/>
</dbReference>
<keyword evidence="6" id="KW-1185">Reference proteome</keyword>
<dbReference type="Pfam" id="PF01515">
    <property type="entry name" value="PTA_PTB"/>
    <property type="match status" value="1"/>
</dbReference>
<name>A0A6G1X6L3_9BACI</name>
<proteinExistence type="inferred from homology"/>
<organism evidence="5 6">
    <name type="scientific">Salinibacillus xinjiangensis</name>
    <dbReference type="NCBI Taxonomy" id="1229268"/>
    <lineage>
        <taxon>Bacteria</taxon>
        <taxon>Bacillati</taxon>
        <taxon>Bacillota</taxon>
        <taxon>Bacilli</taxon>
        <taxon>Bacillales</taxon>
        <taxon>Bacillaceae</taxon>
        <taxon>Salinibacillus</taxon>
    </lineage>
</organism>
<dbReference type="SUPFAM" id="SSF53659">
    <property type="entry name" value="Isocitrate/Isopropylmalate dehydrogenase-like"/>
    <property type="match status" value="1"/>
</dbReference>
<reference evidence="5 6" key="1">
    <citation type="submission" date="2019-11" db="EMBL/GenBank/DDBJ databases">
        <authorList>
            <person name="Li J."/>
        </authorList>
    </citation>
    <scope>NUCLEOTIDE SEQUENCE [LARGE SCALE GENOMIC DNA]</scope>
    <source>
        <strain evidence="5 6">J4</strain>
    </source>
</reference>
<evidence type="ECO:0000256" key="3">
    <source>
        <dbReference type="ARBA" id="ARBA00023315"/>
    </source>
</evidence>
<dbReference type="AlphaFoldDB" id="A0A6G1X6L3"/>
<dbReference type="Gene3D" id="3.40.718.10">
    <property type="entry name" value="Isopropylmalate Dehydrogenase"/>
    <property type="match status" value="1"/>
</dbReference>
<dbReference type="Proteomes" id="UP000480185">
    <property type="component" value="Unassembled WGS sequence"/>
</dbReference>
<dbReference type="GO" id="GO:0050182">
    <property type="term" value="F:phosphate butyryltransferase activity"/>
    <property type="evidence" value="ECO:0007669"/>
    <property type="project" value="UniProtKB-EC"/>
</dbReference>
<dbReference type="EMBL" id="WJNH01000005">
    <property type="protein sequence ID" value="MRG86520.1"/>
    <property type="molecule type" value="Genomic_DNA"/>
</dbReference>